<evidence type="ECO:0000256" key="1">
    <source>
        <dbReference type="ARBA" id="ARBA00004323"/>
    </source>
</evidence>
<keyword evidence="6" id="KW-1133">Transmembrane helix</keyword>
<gene>
    <name evidence="9" type="ORF">Abiwalacus_11620</name>
</gene>
<evidence type="ECO:0000256" key="6">
    <source>
        <dbReference type="ARBA" id="ARBA00022989"/>
    </source>
</evidence>
<dbReference type="RefSeq" id="WP_215711665.1">
    <property type="nucleotide sequence ID" value="NZ_AP025943.1"/>
</dbReference>
<organism evidence="9 10">
    <name type="scientific">Akkermansia biwaensis</name>
    <dbReference type="NCBI Taxonomy" id="2946555"/>
    <lineage>
        <taxon>Bacteria</taxon>
        <taxon>Pseudomonadati</taxon>
        <taxon>Verrucomicrobiota</taxon>
        <taxon>Verrucomicrobiia</taxon>
        <taxon>Verrucomicrobiales</taxon>
        <taxon>Akkermansiaceae</taxon>
        <taxon>Akkermansia</taxon>
    </lineage>
</organism>
<evidence type="ECO:0000256" key="4">
    <source>
        <dbReference type="ARBA" id="ARBA00022692"/>
    </source>
</evidence>
<evidence type="ECO:0000256" key="2">
    <source>
        <dbReference type="ARBA" id="ARBA00022676"/>
    </source>
</evidence>
<dbReference type="Pfam" id="PF01762">
    <property type="entry name" value="Galactosyl_T"/>
    <property type="match status" value="1"/>
</dbReference>
<reference evidence="9" key="1">
    <citation type="submission" date="2022-06" db="EMBL/GenBank/DDBJ databases">
        <title>Akkermansia biwalacus sp. nov., an anaerobic mucin-degrading bacterium isolated from human intestine.</title>
        <authorList>
            <person name="Kobayashi Y."/>
            <person name="Inoue S."/>
            <person name="Kawahara T."/>
            <person name="Kohda N."/>
        </authorList>
    </citation>
    <scope>NUCLEOTIDE SEQUENCE</scope>
    <source>
        <strain evidence="9">WON2089</strain>
    </source>
</reference>
<comment type="subcellular location">
    <subcellularLocation>
        <location evidence="1">Golgi apparatus membrane</location>
        <topology evidence="1">Single-pass type II membrane protein</topology>
    </subcellularLocation>
</comment>
<evidence type="ECO:0000256" key="8">
    <source>
        <dbReference type="ARBA" id="ARBA00023136"/>
    </source>
</evidence>
<keyword evidence="7" id="KW-0333">Golgi apparatus</keyword>
<protein>
    <recommendedName>
        <fullName evidence="11">Glycosyl transferase family 11</fullName>
    </recommendedName>
</protein>
<dbReference type="Gene3D" id="3.40.50.150">
    <property type="entry name" value="Vaccinia Virus protein VP39"/>
    <property type="match status" value="1"/>
</dbReference>
<dbReference type="InterPro" id="IPR029063">
    <property type="entry name" value="SAM-dependent_MTases_sf"/>
</dbReference>
<dbReference type="PANTHER" id="PTHR11927">
    <property type="entry name" value="GALACTOSIDE 2-L-FUCOSYLTRANSFERASE"/>
    <property type="match status" value="1"/>
</dbReference>
<accession>A0ABM7ZFX6</accession>
<dbReference type="InterPro" id="IPR002516">
    <property type="entry name" value="Glyco_trans_11"/>
</dbReference>
<dbReference type="EMBL" id="AP025943">
    <property type="protein sequence ID" value="BDL43588.1"/>
    <property type="molecule type" value="Genomic_DNA"/>
</dbReference>
<sequence>MKKQVKILVGICSCQRMKEKRDAVRETWLRHPADGIECVFFVGGKEGVEEERRDTVVLDTADGYNELPGKVKSFFVYALENYDFEWLFKCDDDTYVDLGRLESLVDDEYDLIGDVLVSTRNSPSGGAGYFLKRSMVEKLVEAPGFPDCGAEDLIVGELAGRLGGRMKSTGRLYTSNVHYPYKDNDMVTAHWCTPAILRALHEFNYSRPDVVGDACHPQWKDELHFYASGVFRRKSSGCYGWWSMGSQGELILKWLVWPMEQLLPQHGKYVGSSITIQFRIGMMPLEQWRQEHGSNAGFPHSPKLYVHLGCGDRRLSGWLNLDVPNYDISRPLPWENESVDAYYLEHVIDKVSSEKVCGFFFEAFRSLKPGGMLRLAFRDVLSLAGTVTPAFRRYMKNKYPDTFIPSNEVGAILAFYRQKSLWTVDLLTEILKSAGFEVEVLDPGVSEHTHLQSLERRSDRDEHPFDLLGTVCMEAKKPAYRTQVRQAPADFRVLSTDKWNDCVAPFFTNCTRTGNHLFQIAAIYAHALRHGLECRIPWKRKEETVKLRAWLGDSCSCCPEGGYEFPVVYKEPCFSYRAIPGMIRKGAIKGYFQSEKYFEEYGNEIRSLFGNLIAPIREGRAGVHLRMGDYLHLTSLYHTPDVPFLNEALARLSGNISKLVIFSDSPGLARKLMDNVPEARRFEIVMDEHETLGALRELTSMQELVLSCSSFSWWGAYLGDQDKVFIQKEWFAGKITDYQDVYRNKWIKI</sequence>
<keyword evidence="5" id="KW-0735">Signal-anchor</keyword>
<keyword evidence="10" id="KW-1185">Reference proteome</keyword>
<dbReference type="PANTHER" id="PTHR11927:SF9">
    <property type="entry name" value="L-FUCOSYLTRANSFERASE"/>
    <property type="match status" value="1"/>
</dbReference>
<name>A0ABM7ZFX6_9BACT</name>
<keyword evidence="8" id="KW-0472">Membrane</keyword>
<evidence type="ECO:0000256" key="3">
    <source>
        <dbReference type="ARBA" id="ARBA00022679"/>
    </source>
</evidence>
<dbReference type="Proteomes" id="UP001062263">
    <property type="component" value="Chromosome"/>
</dbReference>
<evidence type="ECO:0000256" key="7">
    <source>
        <dbReference type="ARBA" id="ARBA00023034"/>
    </source>
</evidence>
<dbReference type="InterPro" id="IPR002659">
    <property type="entry name" value="Glyco_trans_31"/>
</dbReference>
<proteinExistence type="predicted"/>
<dbReference type="Pfam" id="PF01531">
    <property type="entry name" value="Glyco_transf_11"/>
    <property type="match status" value="1"/>
</dbReference>
<evidence type="ECO:0000313" key="9">
    <source>
        <dbReference type="EMBL" id="BDL43588.1"/>
    </source>
</evidence>
<evidence type="ECO:0000256" key="5">
    <source>
        <dbReference type="ARBA" id="ARBA00022968"/>
    </source>
</evidence>
<dbReference type="SUPFAM" id="SSF53335">
    <property type="entry name" value="S-adenosyl-L-methionine-dependent methyltransferases"/>
    <property type="match status" value="1"/>
</dbReference>
<keyword evidence="2" id="KW-0328">Glycosyltransferase</keyword>
<dbReference type="Gene3D" id="3.90.550.50">
    <property type="match status" value="1"/>
</dbReference>
<evidence type="ECO:0008006" key="11">
    <source>
        <dbReference type="Google" id="ProtNLM"/>
    </source>
</evidence>
<evidence type="ECO:0000313" key="10">
    <source>
        <dbReference type="Proteomes" id="UP001062263"/>
    </source>
</evidence>
<keyword evidence="4" id="KW-0812">Transmembrane</keyword>
<keyword evidence="3" id="KW-0808">Transferase</keyword>